<reference evidence="5" key="1">
    <citation type="submission" date="2020-10" db="EMBL/GenBank/DDBJ databases">
        <authorList>
            <person name="Gilroy R."/>
        </authorList>
    </citation>
    <scope>NUCLEOTIDE SEQUENCE</scope>
    <source>
        <strain evidence="5">ChiW3-316</strain>
    </source>
</reference>
<dbReference type="Pfam" id="PF00126">
    <property type="entry name" value="HTH_1"/>
    <property type="match status" value="1"/>
</dbReference>
<reference evidence="5" key="2">
    <citation type="journal article" date="2021" name="PeerJ">
        <title>Extensive microbial diversity within the chicken gut microbiome revealed by metagenomics and culture.</title>
        <authorList>
            <person name="Gilroy R."/>
            <person name="Ravi A."/>
            <person name="Getino M."/>
            <person name="Pursley I."/>
            <person name="Horton D.L."/>
            <person name="Alikhan N.F."/>
            <person name="Baker D."/>
            <person name="Gharbi K."/>
            <person name="Hall N."/>
            <person name="Watson M."/>
            <person name="Adriaenssens E.M."/>
            <person name="Foster-Nyarko E."/>
            <person name="Jarju S."/>
            <person name="Secka A."/>
            <person name="Antonio M."/>
            <person name="Oren A."/>
            <person name="Chaudhuri R.R."/>
            <person name="La Ragione R."/>
            <person name="Hildebrand F."/>
            <person name="Pallen M.J."/>
        </authorList>
    </citation>
    <scope>NUCLEOTIDE SEQUENCE</scope>
    <source>
        <strain evidence="5">ChiW3-316</strain>
    </source>
</reference>
<dbReference type="AlphaFoldDB" id="A0A9D1SB54"/>
<keyword evidence="2" id="KW-0805">Transcription regulation</keyword>
<keyword evidence="3" id="KW-0804">Transcription</keyword>
<dbReference type="InterPro" id="IPR036390">
    <property type="entry name" value="WH_DNA-bd_sf"/>
</dbReference>
<dbReference type="Proteomes" id="UP000824107">
    <property type="component" value="Unassembled WGS sequence"/>
</dbReference>
<sequence>MNIKSSINLIRGILYLHEIIRCKSISRAAEENNMKASNLGVIINDLEKQTGTKLLKRTHLGSSPTAEGLRVAQYAVELEEQIQKIRQWHESTHPRNRTLNIYIAPNMELDDCRDFEVQHPDIKLNFIDEDILADVKVNNQPPADPAASFTELHIGSGVKQKIWISCSEQNPRALKFFDFIVAKLLLLYGQSEP</sequence>
<protein>
    <submittedName>
        <fullName evidence="5">LysR family transcriptional regulator</fullName>
    </submittedName>
</protein>
<evidence type="ECO:0000313" key="6">
    <source>
        <dbReference type="Proteomes" id="UP000824107"/>
    </source>
</evidence>
<proteinExistence type="inferred from homology"/>
<dbReference type="SUPFAM" id="SSF46785">
    <property type="entry name" value="Winged helix' DNA-binding domain"/>
    <property type="match status" value="1"/>
</dbReference>
<evidence type="ECO:0000256" key="2">
    <source>
        <dbReference type="ARBA" id="ARBA00023015"/>
    </source>
</evidence>
<dbReference type="InterPro" id="IPR000847">
    <property type="entry name" value="LysR_HTH_N"/>
</dbReference>
<evidence type="ECO:0000256" key="3">
    <source>
        <dbReference type="ARBA" id="ARBA00023163"/>
    </source>
</evidence>
<dbReference type="GO" id="GO:0003700">
    <property type="term" value="F:DNA-binding transcription factor activity"/>
    <property type="evidence" value="ECO:0007669"/>
    <property type="project" value="InterPro"/>
</dbReference>
<gene>
    <name evidence="5" type="ORF">IAD20_07615</name>
</gene>
<evidence type="ECO:0000313" key="5">
    <source>
        <dbReference type="EMBL" id="HIU53929.1"/>
    </source>
</evidence>
<dbReference type="PANTHER" id="PTHR30126">
    <property type="entry name" value="HTH-TYPE TRANSCRIPTIONAL REGULATOR"/>
    <property type="match status" value="1"/>
</dbReference>
<dbReference type="PROSITE" id="PS50931">
    <property type="entry name" value="HTH_LYSR"/>
    <property type="match status" value="1"/>
</dbReference>
<dbReference type="Gene3D" id="1.10.10.10">
    <property type="entry name" value="Winged helix-like DNA-binding domain superfamily/Winged helix DNA-binding domain"/>
    <property type="match status" value="1"/>
</dbReference>
<name>A0A9D1SB54_9PROT</name>
<evidence type="ECO:0000259" key="4">
    <source>
        <dbReference type="PROSITE" id="PS50931"/>
    </source>
</evidence>
<evidence type="ECO:0000256" key="1">
    <source>
        <dbReference type="ARBA" id="ARBA00009437"/>
    </source>
</evidence>
<comment type="caution">
    <text evidence="5">The sequence shown here is derived from an EMBL/GenBank/DDBJ whole genome shotgun (WGS) entry which is preliminary data.</text>
</comment>
<feature type="domain" description="HTH lysR-type" evidence="4">
    <location>
        <begin position="8"/>
        <end position="65"/>
    </location>
</feature>
<organism evidence="5 6">
    <name type="scientific">Candidatus Scatocola faecipullorum</name>
    <dbReference type="NCBI Taxonomy" id="2840917"/>
    <lineage>
        <taxon>Bacteria</taxon>
        <taxon>Pseudomonadati</taxon>
        <taxon>Pseudomonadota</taxon>
        <taxon>Alphaproteobacteria</taxon>
        <taxon>Rhodospirillales</taxon>
        <taxon>Rhodospirillaceae</taxon>
        <taxon>Rhodospirillaceae incertae sedis</taxon>
        <taxon>Candidatus Scatocola</taxon>
    </lineage>
</organism>
<dbReference type="EMBL" id="DVNC01000051">
    <property type="protein sequence ID" value="HIU53929.1"/>
    <property type="molecule type" value="Genomic_DNA"/>
</dbReference>
<accession>A0A9D1SB54</accession>
<comment type="similarity">
    <text evidence="1">Belongs to the LysR transcriptional regulatory family.</text>
</comment>
<dbReference type="InterPro" id="IPR036388">
    <property type="entry name" value="WH-like_DNA-bd_sf"/>
</dbReference>